<name>A0ABT4HNT9_MYCIR</name>
<gene>
    <name evidence="2" type="ORF">OY187_27920</name>
</gene>
<sequence length="145" mass="15447">MPGDDAEQQAGDDTSDADGQADAAAGDDTTQDGDGDQPETFPREYVEKLRKESAGYRERAQQADQLAQRLHTALVAATGRLADPTDLPFDAEHLDDPDALNAAIDELVERKPHLKSRRVVGDVGQGAGSVKAGQVNLAEILRARA</sequence>
<comment type="caution">
    <text evidence="2">The sequence shown here is derived from an EMBL/GenBank/DDBJ whole genome shotgun (WGS) entry which is preliminary data.</text>
</comment>
<feature type="compositionally biased region" description="Basic and acidic residues" evidence="1">
    <location>
        <begin position="41"/>
        <end position="61"/>
    </location>
</feature>
<dbReference type="EMBL" id="JAPQYE010000022">
    <property type="protein sequence ID" value="MCZ0731886.1"/>
    <property type="molecule type" value="Genomic_DNA"/>
</dbReference>
<organism evidence="2 3">
    <name type="scientific">Mycolicibacterium iranicum</name>
    <name type="common">Mycobacterium iranicum</name>
    <dbReference type="NCBI Taxonomy" id="912594"/>
    <lineage>
        <taxon>Bacteria</taxon>
        <taxon>Bacillati</taxon>
        <taxon>Actinomycetota</taxon>
        <taxon>Actinomycetes</taxon>
        <taxon>Mycobacteriales</taxon>
        <taxon>Mycobacteriaceae</taxon>
        <taxon>Mycolicibacterium</taxon>
    </lineage>
</organism>
<evidence type="ECO:0000256" key="1">
    <source>
        <dbReference type="SAM" id="MobiDB-lite"/>
    </source>
</evidence>
<feature type="region of interest" description="Disordered" evidence="1">
    <location>
        <begin position="1"/>
        <end position="63"/>
    </location>
</feature>
<accession>A0ABT4HNT9</accession>
<dbReference type="Proteomes" id="UP001084650">
    <property type="component" value="Unassembled WGS sequence"/>
</dbReference>
<proteinExistence type="predicted"/>
<reference evidence="2" key="1">
    <citation type="submission" date="2022-12" db="EMBL/GenBank/DDBJ databases">
        <title>Whole genome sequence of Mycolicibacterium iranicum strain SBH312.</title>
        <authorList>
            <person name="Jani J."/>
            <person name="Arifin Mustapha Z."/>
            <person name="Ahmed K."/>
            <person name="Kai Ling C."/>
        </authorList>
    </citation>
    <scope>NUCLEOTIDE SEQUENCE</scope>
    <source>
        <strain evidence="2">SBH312</strain>
    </source>
</reference>
<evidence type="ECO:0000313" key="3">
    <source>
        <dbReference type="Proteomes" id="UP001084650"/>
    </source>
</evidence>
<keyword evidence="3" id="KW-1185">Reference proteome</keyword>
<evidence type="ECO:0000313" key="2">
    <source>
        <dbReference type="EMBL" id="MCZ0731886.1"/>
    </source>
</evidence>
<feature type="compositionally biased region" description="Low complexity" evidence="1">
    <location>
        <begin position="8"/>
        <end position="28"/>
    </location>
</feature>
<protein>
    <submittedName>
        <fullName evidence="2">Uncharacterized protein</fullName>
    </submittedName>
</protein>